<name>A0A0L9TL04_PHAAN</name>
<evidence type="ECO:0000313" key="1">
    <source>
        <dbReference type="EMBL" id="KOM30839.1"/>
    </source>
</evidence>
<protein>
    <submittedName>
        <fullName evidence="1">Uncharacterized protein</fullName>
    </submittedName>
</protein>
<evidence type="ECO:0000313" key="2">
    <source>
        <dbReference type="Proteomes" id="UP000053144"/>
    </source>
</evidence>
<organism evidence="1 2">
    <name type="scientific">Phaseolus angularis</name>
    <name type="common">Azuki bean</name>
    <name type="synonym">Vigna angularis</name>
    <dbReference type="NCBI Taxonomy" id="3914"/>
    <lineage>
        <taxon>Eukaryota</taxon>
        <taxon>Viridiplantae</taxon>
        <taxon>Streptophyta</taxon>
        <taxon>Embryophyta</taxon>
        <taxon>Tracheophyta</taxon>
        <taxon>Spermatophyta</taxon>
        <taxon>Magnoliopsida</taxon>
        <taxon>eudicotyledons</taxon>
        <taxon>Gunneridae</taxon>
        <taxon>Pentapetalae</taxon>
        <taxon>rosids</taxon>
        <taxon>fabids</taxon>
        <taxon>Fabales</taxon>
        <taxon>Fabaceae</taxon>
        <taxon>Papilionoideae</taxon>
        <taxon>50 kb inversion clade</taxon>
        <taxon>NPAAA clade</taxon>
        <taxon>indigoferoid/millettioid clade</taxon>
        <taxon>Phaseoleae</taxon>
        <taxon>Vigna</taxon>
    </lineage>
</organism>
<dbReference type="Proteomes" id="UP000053144">
    <property type="component" value="Chromosome 1"/>
</dbReference>
<accession>A0A0L9TL04</accession>
<gene>
    <name evidence="1" type="ORF">LR48_Vigan01g039400</name>
</gene>
<proteinExistence type="predicted"/>
<dbReference type="EMBL" id="CM003371">
    <property type="protein sequence ID" value="KOM30839.1"/>
    <property type="molecule type" value="Genomic_DNA"/>
</dbReference>
<dbReference type="Gramene" id="KOM30839">
    <property type="protein sequence ID" value="KOM30839"/>
    <property type="gene ID" value="LR48_Vigan01g039400"/>
</dbReference>
<dbReference type="AlphaFoldDB" id="A0A0L9TL04"/>
<reference evidence="2" key="1">
    <citation type="journal article" date="2015" name="Proc. Natl. Acad. Sci. U.S.A.">
        <title>Genome sequencing of adzuki bean (Vigna angularis) provides insight into high starch and low fat accumulation and domestication.</title>
        <authorList>
            <person name="Yang K."/>
            <person name="Tian Z."/>
            <person name="Chen C."/>
            <person name="Luo L."/>
            <person name="Zhao B."/>
            <person name="Wang Z."/>
            <person name="Yu L."/>
            <person name="Li Y."/>
            <person name="Sun Y."/>
            <person name="Li W."/>
            <person name="Chen Y."/>
            <person name="Li Y."/>
            <person name="Zhang Y."/>
            <person name="Ai D."/>
            <person name="Zhao J."/>
            <person name="Shang C."/>
            <person name="Ma Y."/>
            <person name="Wu B."/>
            <person name="Wang M."/>
            <person name="Gao L."/>
            <person name="Sun D."/>
            <person name="Zhang P."/>
            <person name="Guo F."/>
            <person name="Wang W."/>
            <person name="Li Y."/>
            <person name="Wang J."/>
            <person name="Varshney R.K."/>
            <person name="Wang J."/>
            <person name="Ling H.Q."/>
            <person name="Wan P."/>
        </authorList>
    </citation>
    <scope>NUCLEOTIDE SEQUENCE</scope>
    <source>
        <strain evidence="2">cv. Jingnong 6</strain>
    </source>
</reference>
<sequence length="170" mass="18490">MCDGGESGDCVTRQRDGATRQRRRCCDGGNSFLMERQGRSGGWWRLAASLRTLASQFLSRERISSSPTSITDPPLLRTVSCSTASDCSLGKKREKEREHLDGVVEASPVNIAPISARLQPQPLGEVVGGQQDLLYCILAKGAARPYLKPIGELRLHLRQGLLIGVQNLGC</sequence>